<reference evidence="1 2" key="1">
    <citation type="submission" date="2017-11" db="EMBL/GenBank/DDBJ databases">
        <title>Sequencing the genomes of 1000 actinobacteria strains.</title>
        <authorList>
            <person name="Klenk H.-P."/>
        </authorList>
    </citation>
    <scope>NUCLEOTIDE SEQUENCE [LARGE SCALE GENOMIC DNA]</scope>
    <source>
        <strain evidence="1 2">DSM 44104</strain>
    </source>
</reference>
<proteinExistence type="predicted"/>
<organism evidence="1 2">
    <name type="scientific">Pseudonocardia alni</name>
    <name type="common">Amycolata alni</name>
    <dbReference type="NCBI Taxonomy" id="33907"/>
    <lineage>
        <taxon>Bacteria</taxon>
        <taxon>Bacillati</taxon>
        <taxon>Actinomycetota</taxon>
        <taxon>Actinomycetes</taxon>
        <taxon>Pseudonocardiales</taxon>
        <taxon>Pseudonocardiaceae</taxon>
        <taxon>Pseudonocardia</taxon>
    </lineage>
</organism>
<sequence length="36" mass="3917">MFATAVRSGTPLDADATVVDLMVNLRADRDIRQNPS</sequence>
<dbReference type="EMBL" id="PHUJ01000003">
    <property type="protein sequence ID" value="PKB30171.1"/>
    <property type="molecule type" value="Genomic_DNA"/>
</dbReference>
<protein>
    <submittedName>
        <fullName evidence="1">Uncharacterized protein</fullName>
    </submittedName>
</protein>
<dbReference type="AlphaFoldDB" id="A0AA44ZNP6"/>
<name>A0AA44ZNP6_PSEA5</name>
<evidence type="ECO:0000313" key="1">
    <source>
        <dbReference type="EMBL" id="PKB30171.1"/>
    </source>
</evidence>
<comment type="caution">
    <text evidence="1">The sequence shown here is derived from an EMBL/GenBank/DDBJ whole genome shotgun (WGS) entry which is preliminary data.</text>
</comment>
<gene>
    <name evidence="1" type="ORF">ATL51_1825</name>
</gene>
<evidence type="ECO:0000313" key="2">
    <source>
        <dbReference type="Proteomes" id="UP000232453"/>
    </source>
</evidence>
<accession>A0AA44ZNP6</accession>
<dbReference type="Proteomes" id="UP000232453">
    <property type="component" value="Unassembled WGS sequence"/>
</dbReference>